<keyword evidence="2" id="KW-1185">Reference proteome</keyword>
<accession>A0ACC5QZQ6</accession>
<reference evidence="1" key="1">
    <citation type="submission" date="2021-01" db="EMBL/GenBank/DDBJ databases">
        <authorList>
            <person name="Sun Q."/>
        </authorList>
    </citation>
    <scope>NUCLEOTIDE SEQUENCE</scope>
    <source>
        <strain evidence="1">YIM B02566</strain>
    </source>
</reference>
<organism evidence="1 2">
    <name type="scientific">Taklimakanibacter albus</name>
    <dbReference type="NCBI Taxonomy" id="2800327"/>
    <lineage>
        <taxon>Bacteria</taxon>
        <taxon>Pseudomonadati</taxon>
        <taxon>Pseudomonadota</taxon>
        <taxon>Alphaproteobacteria</taxon>
        <taxon>Hyphomicrobiales</taxon>
        <taxon>Aestuariivirgaceae</taxon>
        <taxon>Taklimakanibacter</taxon>
    </lineage>
</organism>
<dbReference type="Proteomes" id="UP000616151">
    <property type="component" value="Unassembled WGS sequence"/>
</dbReference>
<dbReference type="EMBL" id="JAENHL010000006">
    <property type="protein sequence ID" value="MBK1865894.1"/>
    <property type="molecule type" value="Genomic_DNA"/>
</dbReference>
<evidence type="ECO:0000313" key="1">
    <source>
        <dbReference type="EMBL" id="MBK1865894.1"/>
    </source>
</evidence>
<sequence length="325" mass="35030">MSAPLLSVRDLKVTFAGRGRTVTAVDGVSFDIRPGEIFGLVGESGCGKSVTCRSLIRLFGGAAPSRMEGSITFEGRDLVTLRNSDFVDIRGSRIAMIFQDPMTALNPTMRIGRQIQEGLIRHGRLAGRTPRQAAVDLLKSVGVTAPERRLDAYPHAFSGGMRQRVLIAIALACRPKLLIADEPTTALDVTVQDQILKLILKLRAETGMAVLFVTHDLGVVAQTCDRVAVMYAGRIAETADTAQLFAKPSHPYTRALLGALPALHGKQDRLEPIGGAPPDLSAPPPGCRFHPRCRFAVGQCAREEPPLLDVEPGHLSACLRMKEIA</sequence>
<evidence type="ECO:0000313" key="2">
    <source>
        <dbReference type="Proteomes" id="UP000616151"/>
    </source>
</evidence>
<comment type="caution">
    <text evidence="1">The sequence shown here is derived from an EMBL/GenBank/DDBJ whole genome shotgun (WGS) entry which is preliminary data.</text>
</comment>
<proteinExistence type="predicted"/>
<keyword evidence="1" id="KW-0547">Nucleotide-binding</keyword>
<gene>
    <name evidence="1" type="ORF">JHL16_05985</name>
</gene>
<keyword evidence="1" id="KW-0067">ATP-binding</keyword>
<protein>
    <submittedName>
        <fullName evidence="1">ABC transporter ATP-binding protein</fullName>
    </submittedName>
</protein>
<name>A0ACC5QZQ6_9HYPH</name>